<feature type="region of interest" description="Disordered" evidence="1">
    <location>
        <begin position="197"/>
        <end position="259"/>
    </location>
</feature>
<feature type="region of interest" description="Disordered" evidence="1">
    <location>
        <begin position="360"/>
        <end position="394"/>
    </location>
</feature>
<reference evidence="2" key="1">
    <citation type="submission" date="2020-11" db="EMBL/GenBank/DDBJ databases">
        <authorList>
            <person name="Tran Van P."/>
        </authorList>
    </citation>
    <scope>NUCLEOTIDE SEQUENCE</scope>
</reference>
<protein>
    <submittedName>
        <fullName evidence="2">Uncharacterized protein</fullName>
    </submittedName>
</protein>
<evidence type="ECO:0000256" key="1">
    <source>
        <dbReference type="SAM" id="MobiDB-lite"/>
    </source>
</evidence>
<sequence>MGRGYCVKGVGVRNGERNRLGSRKVFGRRVCRGDVNGRHVAEPDFKEFIDAESLMPLPTSDFRIPICLEMKAIKLASEAAAQAERGIDIFAHTEAHDNGNSGSVDSTDTYVSCNTHPFHSQGDLTYDANGRSCAITEMIPDSNLYVNPLDNRRSTENSLMQPSLLTLSRGIGGNSVKKSASGDTALRSLGASPMEESFKGFGGLPERGSIGSLNDTPIPKHRKTRFQQGMKQRTRFGNSDSIQDSQESLENRNSSKKGSFMPVRSLASASRLINQHLFGIQALGGGRSVDTNTRHAHRERERGREKLEWKMGDKQRLGGIAVTLGAARKSENHLDPRRNHNRLLNDPKPQAKLLATVHLHNIPPSDPVPPSPTKTSETSSRTPLLSSQNLHPNE</sequence>
<feature type="compositionally biased region" description="Polar residues" evidence="1">
    <location>
        <begin position="384"/>
        <end position="394"/>
    </location>
</feature>
<feature type="region of interest" description="Disordered" evidence="1">
    <location>
        <begin position="284"/>
        <end position="305"/>
    </location>
</feature>
<name>A0A7R9EIV5_9NEOP</name>
<evidence type="ECO:0000313" key="2">
    <source>
        <dbReference type="EMBL" id="CAD7433758.1"/>
    </source>
</evidence>
<feature type="compositionally biased region" description="Polar residues" evidence="1">
    <location>
        <begin position="226"/>
        <end position="252"/>
    </location>
</feature>
<feature type="compositionally biased region" description="Low complexity" evidence="1">
    <location>
        <begin position="373"/>
        <end position="383"/>
    </location>
</feature>
<dbReference type="AlphaFoldDB" id="A0A7R9EIV5"/>
<gene>
    <name evidence="2" type="ORF">TMSB3V08_LOCUS10425</name>
</gene>
<accession>A0A7R9EIV5</accession>
<proteinExistence type="predicted"/>
<organism evidence="2">
    <name type="scientific">Timema monikensis</name>
    <dbReference type="NCBI Taxonomy" id="170555"/>
    <lineage>
        <taxon>Eukaryota</taxon>
        <taxon>Metazoa</taxon>
        <taxon>Ecdysozoa</taxon>
        <taxon>Arthropoda</taxon>
        <taxon>Hexapoda</taxon>
        <taxon>Insecta</taxon>
        <taxon>Pterygota</taxon>
        <taxon>Neoptera</taxon>
        <taxon>Polyneoptera</taxon>
        <taxon>Phasmatodea</taxon>
        <taxon>Timematodea</taxon>
        <taxon>Timematoidea</taxon>
        <taxon>Timematidae</taxon>
        <taxon>Timema</taxon>
    </lineage>
</organism>
<dbReference type="EMBL" id="OB796754">
    <property type="protein sequence ID" value="CAD7433758.1"/>
    <property type="molecule type" value="Genomic_DNA"/>
</dbReference>